<dbReference type="GO" id="GO:0003676">
    <property type="term" value="F:nucleic acid binding"/>
    <property type="evidence" value="ECO:0007669"/>
    <property type="project" value="InterPro"/>
</dbReference>
<comment type="function">
    <text evidence="1">The aspartyl protease (PR) mediates the proteolytic cleavages of the Gag and Gag-Pol polyproteins after assembly of the VLP.</text>
</comment>
<keyword evidence="11" id="KW-0229">DNA integration</keyword>
<keyword evidence="3" id="KW-0645">Protease</keyword>
<organism evidence="17 18">
    <name type="scientific">Chondrus crispus</name>
    <name type="common">Carrageen Irish moss</name>
    <name type="synonym">Polymorpha crispa</name>
    <dbReference type="NCBI Taxonomy" id="2769"/>
    <lineage>
        <taxon>Eukaryota</taxon>
        <taxon>Rhodophyta</taxon>
        <taxon>Florideophyceae</taxon>
        <taxon>Rhodymeniophycidae</taxon>
        <taxon>Gigartinales</taxon>
        <taxon>Gigartinaceae</taxon>
        <taxon>Chondrus</taxon>
    </lineage>
</organism>
<dbReference type="GeneID" id="17323215"/>
<dbReference type="Pfam" id="PF00665">
    <property type="entry name" value="rve"/>
    <property type="match status" value="1"/>
</dbReference>
<reference evidence="18" key="1">
    <citation type="journal article" date="2013" name="Proc. Natl. Acad. Sci. U.S.A.">
        <title>Genome structure and metabolic features in the red seaweed Chondrus crispus shed light on evolution of the Archaeplastida.</title>
        <authorList>
            <person name="Collen J."/>
            <person name="Porcel B."/>
            <person name="Carre W."/>
            <person name="Ball S.G."/>
            <person name="Chaparro C."/>
            <person name="Tonon T."/>
            <person name="Barbeyron T."/>
            <person name="Michel G."/>
            <person name="Noel B."/>
            <person name="Valentin K."/>
            <person name="Elias M."/>
            <person name="Artiguenave F."/>
            <person name="Arun A."/>
            <person name="Aury J.M."/>
            <person name="Barbosa-Neto J.F."/>
            <person name="Bothwell J.H."/>
            <person name="Bouget F.Y."/>
            <person name="Brillet L."/>
            <person name="Cabello-Hurtado F."/>
            <person name="Capella-Gutierrez S."/>
            <person name="Charrier B."/>
            <person name="Cladiere L."/>
            <person name="Cock J.M."/>
            <person name="Coelho S.M."/>
            <person name="Colleoni C."/>
            <person name="Czjzek M."/>
            <person name="Da Silva C."/>
            <person name="Delage L."/>
            <person name="Denoeud F."/>
            <person name="Deschamps P."/>
            <person name="Dittami S.M."/>
            <person name="Gabaldon T."/>
            <person name="Gachon C.M."/>
            <person name="Groisillier A."/>
            <person name="Herve C."/>
            <person name="Jabbari K."/>
            <person name="Katinka M."/>
            <person name="Kloareg B."/>
            <person name="Kowalczyk N."/>
            <person name="Labadie K."/>
            <person name="Leblanc C."/>
            <person name="Lopez P.J."/>
            <person name="McLachlan D.H."/>
            <person name="Meslet-Cladiere L."/>
            <person name="Moustafa A."/>
            <person name="Nehr Z."/>
            <person name="Nyvall Collen P."/>
            <person name="Panaud O."/>
            <person name="Partensky F."/>
            <person name="Poulain J."/>
            <person name="Rensing S.A."/>
            <person name="Rousvoal S."/>
            <person name="Samson G."/>
            <person name="Symeonidi A."/>
            <person name="Weissenbach J."/>
            <person name="Zambounis A."/>
            <person name="Wincker P."/>
            <person name="Boyen C."/>
        </authorList>
    </citation>
    <scope>NUCLEOTIDE SEQUENCE [LARGE SCALE GENOMIC DNA]</scope>
    <source>
        <strain evidence="18">cv. Stackhouse</strain>
    </source>
</reference>
<keyword evidence="8" id="KW-0378">Hydrolase</keyword>
<dbReference type="EMBL" id="HG001740">
    <property type="protein sequence ID" value="CDF35678.1"/>
    <property type="molecule type" value="Genomic_DNA"/>
</dbReference>
<dbReference type="PROSITE" id="PS50994">
    <property type="entry name" value="INTEGRASE"/>
    <property type="match status" value="1"/>
</dbReference>
<keyword evidence="4" id="KW-0540">Nuclease</keyword>
<dbReference type="GO" id="GO:0046872">
    <property type="term" value="F:metal ion binding"/>
    <property type="evidence" value="ECO:0007669"/>
    <property type="project" value="UniProtKB-KW"/>
</dbReference>
<keyword evidence="13" id="KW-0239">DNA-directed DNA polymerase</keyword>
<dbReference type="PANTHER" id="PTHR42648:SF11">
    <property type="entry name" value="TRANSPOSON TY4-P GAG-POL POLYPROTEIN"/>
    <property type="match status" value="1"/>
</dbReference>
<keyword evidence="6" id="KW-0547">Nucleotide-binding</keyword>
<evidence type="ECO:0000256" key="9">
    <source>
        <dbReference type="ARBA" id="ARBA00022840"/>
    </source>
</evidence>
<keyword evidence="18" id="KW-1185">Reference proteome</keyword>
<keyword evidence="5" id="KW-0479">Metal-binding</keyword>
<keyword evidence="2" id="KW-1188">Viral release from host cell</keyword>
<dbReference type="GO" id="GO:0006310">
    <property type="term" value="P:DNA recombination"/>
    <property type="evidence" value="ECO:0007669"/>
    <property type="project" value="UniProtKB-KW"/>
</dbReference>
<dbReference type="Proteomes" id="UP000012073">
    <property type="component" value="Unassembled WGS sequence"/>
</dbReference>
<evidence type="ECO:0000256" key="8">
    <source>
        <dbReference type="ARBA" id="ARBA00022801"/>
    </source>
</evidence>
<dbReference type="PANTHER" id="PTHR42648">
    <property type="entry name" value="TRANSPOSASE, PUTATIVE-RELATED"/>
    <property type="match status" value="1"/>
</dbReference>
<evidence type="ECO:0000256" key="2">
    <source>
        <dbReference type="ARBA" id="ARBA00022612"/>
    </source>
</evidence>
<evidence type="ECO:0000256" key="5">
    <source>
        <dbReference type="ARBA" id="ARBA00022723"/>
    </source>
</evidence>
<dbReference type="AlphaFoldDB" id="R7QD26"/>
<evidence type="ECO:0000256" key="10">
    <source>
        <dbReference type="ARBA" id="ARBA00022842"/>
    </source>
</evidence>
<dbReference type="OMA" id="VFREDEM"/>
<protein>
    <recommendedName>
        <fullName evidence="16">Integrase catalytic domain-containing protein</fullName>
    </recommendedName>
</protein>
<keyword evidence="12" id="KW-0695">RNA-directed DNA polymerase</keyword>
<dbReference type="KEGG" id="ccp:CHC_T00004196001"/>
<evidence type="ECO:0000256" key="11">
    <source>
        <dbReference type="ARBA" id="ARBA00022908"/>
    </source>
</evidence>
<name>R7QD26_CHOCR</name>
<dbReference type="GO" id="GO:0006508">
    <property type="term" value="P:proteolysis"/>
    <property type="evidence" value="ECO:0007669"/>
    <property type="project" value="UniProtKB-KW"/>
</dbReference>
<evidence type="ECO:0000313" key="18">
    <source>
        <dbReference type="Proteomes" id="UP000012073"/>
    </source>
</evidence>
<evidence type="ECO:0000256" key="6">
    <source>
        <dbReference type="ARBA" id="ARBA00022741"/>
    </source>
</evidence>
<evidence type="ECO:0000313" key="17">
    <source>
        <dbReference type="EMBL" id="CDF35678.1"/>
    </source>
</evidence>
<dbReference type="Gramene" id="CDF35678">
    <property type="protein sequence ID" value="CDF35678"/>
    <property type="gene ID" value="CHC_T00004196001"/>
</dbReference>
<gene>
    <name evidence="17" type="ORF">CHC_T00004196001</name>
</gene>
<evidence type="ECO:0000256" key="13">
    <source>
        <dbReference type="ARBA" id="ARBA00022932"/>
    </source>
</evidence>
<evidence type="ECO:0000256" key="3">
    <source>
        <dbReference type="ARBA" id="ARBA00022670"/>
    </source>
</evidence>
<dbReference type="Pfam" id="PF22936">
    <property type="entry name" value="Pol_BBD"/>
    <property type="match status" value="1"/>
</dbReference>
<sequence>MDDQSSGSVRIEKLTASNFYIWKQKIQLLLALRDVDQYVFDDIPENATSDDRRKWIRGDAKAKAVIGLTLSDDYLQHVRGCSSAKETWEAILNVFERHTLLNKLAARRDFYTVSMLPSEKVLVFINRVKQLAARLQSMSVEIDDKEIAMAVLNGLPPRFDNLIVALDALGNEDKVFGLEFVKSRLLQEEQRESMKTASASSPHAPALVNRMPILRDMKCTNCNRHGHTAARCWGKDPSAFVSRDDNSTAAFAESDFTCLLSTSTPEKRAANAKSWLVDSGCSAHITFDRSLFVTYEQMQSEQMQSGSVDMGTKARANFAGHGEVEFMLNGLQVSFENEKCLVTAGPTVVATASQVGDLYILDVMNETFSAHVVTLQTLHERMAHVNVQGIASMIHNDVVSGINSDNHPLICPACVFGKATRSVIPKQRSSSRAQNCLDLVHSDVCGPLEVQSVGGSRYFITFVDDHSNWVVVYTMRNKSEAFAKYKLYEKLAQTHTGRKVKVLRTDRGGEYLSTEFKSHLDLNGTQH</sequence>
<keyword evidence="10" id="KW-0460">Magnesium</keyword>
<keyword evidence="15" id="KW-0233">DNA recombination</keyword>
<keyword evidence="13" id="KW-0808">Transferase</keyword>
<keyword evidence="9" id="KW-0067">ATP-binding</keyword>
<dbReference type="STRING" id="2769.R7QD26"/>
<evidence type="ECO:0000256" key="4">
    <source>
        <dbReference type="ARBA" id="ARBA00022722"/>
    </source>
</evidence>
<dbReference type="InterPro" id="IPR001584">
    <property type="entry name" value="Integrase_cat-core"/>
</dbReference>
<evidence type="ECO:0000256" key="7">
    <source>
        <dbReference type="ARBA" id="ARBA00022759"/>
    </source>
</evidence>
<dbReference type="SUPFAM" id="SSF53098">
    <property type="entry name" value="Ribonuclease H-like"/>
    <property type="match status" value="1"/>
</dbReference>
<feature type="domain" description="Integrase catalytic" evidence="16">
    <location>
        <begin position="421"/>
        <end position="527"/>
    </location>
</feature>
<dbReference type="RefSeq" id="XP_005715497.1">
    <property type="nucleotide sequence ID" value="XM_005715440.1"/>
</dbReference>
<evidence type="ECO:0000259" key="16">
    <source>
        <dbReference type="PROSITE" id="PS50994"/>
    </source>
</evidence>
<dbReference type="InterPro" id="IPR012337">
    <property type="entry name" value="RNaseH-like_sf"/>
</dbReference>
<dbReference type="Gene3D" id="3.30.420.10">
    <property type="entry name" value="Ribonuclease H-like superfamily/Ribonuclease H"/>
    <property type="match status" value="1"/>
</dbReference>
<dbReference type="GO" id="GO:0008233">
    <property type="term" value="F:peptidase activity"/>
    <property type="evidence" value="ECO:0007669"/>
    <property type="project" value="UniProtKB-KW"/>
</dbReference>
<dbReference type="InterPro" id="IPR039537">
    <property type="entry name" value="Retrotran_Ty1/copia-like"/>
</dbReference>
<keyword evidence="14" id="KW-0917">Virion maturation</keyword>
<accession>R7QD26</accession>
<evidence type="ECO:0000256" key="14">
    <source>
        <dbReference type="ARBA" id="ARBA00023113"/>
    </source>
</evidence>
<dbReference type="PhylomeDB" id="R7QD26"/>
<dbReference type="OrthoDB" id="430476at2759"/>
<keyword evidence="13" id="KW-0548">Nucleotidyltransferase</keyword>
<dbReference type="InterPro" id="IPR054722">
    <property type="entry name" value="PolX-like_BBD"/>
</dbReference>
<dbReference type="GO" id="GO:0003887">
    <property type="term" value="F:DNA-directed DNA polymerase activity"/>
    <property type="evidence" value="ECO:0007669"/>
    <property type="project" value="UniProtKB-KW"/>
</dbReference>
<dbReference type="GO" id="GO:0004519">
    <property type="term" value="F:endonuclease activity"/>
    <property type="evidence" value="ECO:0007669"/>
    <property type="project" value="UniProtKB-KW"/>
</dbReference>
<keyword evidence="7" id="KW-0255">Endonuclease</keyword>
<evidence type="ECO:0000256" key="1">
    <source>
        <dbReference type="ARBA" id="ARBA00002180"/>
    </source>
</evidence>
<evidence type="ECO:0000256" key="12">
    <source>
        <dbReference type="ARBA" id="ARBA00022918"/>
    </source>
</evidence>
<dbReference type="GO" id="GO:0003964">
    <property type="term" value="F:RNA-directed DNA polymerase activity"/>
    <property type="evidence" value="ECO:0007669"/>
    <property type="project" value="UniProtKB-KW"/>
</dbReference>
<proteinExistence type="predicted"/>
<evidence type="ECO:0000256" key="15">
    <source>
        <dbReference type="ARBA" id="ARBA00023172"/>
    </source>
</evidence>
<dbReference type="GO" id="GO:0005524">
    <property type="term" value="F:ATP binding"/>
    <property type="evidence" value="ECO:0007669"/>
    <property type="project" value="UniProtKB-KW"/>
</dbReference>
<dbReference type="InterPro" id="IPR036397">
    <property type="entry name" value="RNaseH_sf"/>
</dbReference>
<dbReference type="Pfam" id="PF14223">
    <property type="entry name" value="Retrotran_gag_2"/>
    <property type="match status" value="1"/>
</dbReference>
<dbReference type="GO" id="GO:0015074">
    <property type="term" value="P:DNA integration"/>
    <property type="evidence" value="ECO:0007669"/>
    <property type="project" value="UniProtKB-KW"/>
</dbReference>